<organism evidence="3 4">
    <name type="scientific">Xanthomonas hortorum pv. pelargonii</name>
    <dbReference type="NCBI Taxonomy" id="453602"/>
    <lineage>
        <taxon>Bacteria</taxon>
        <taxon>Pseudomonadati</taxon>
        <taxon>Pseudomonadota</taxon>
        <taxon>Gammaproteobacteria</taxon>
        <taxon>Lysobacterales</taxon>
        <taxon>Lysobacteraceae</taxon>
        <taxon>Xanthomonas</taxon>
    </lineage>
</organism>
<dbReference type="Proteomes" id="UP000548771">
    <property type="component" value="Unassembled WGS sequence"/>
</dbReference>
<evidence type="ECO:0000256" key="1">
    <source>
        <dbReference type="SAM" id="SignalP"/>
    </source>
</evidence>
<protein>
    <submittedName>
        <fullName evidence="3">DUF4189 domain-containing protein</fullName>
    </submittedName>
</protein>
<evidence type="ECO:0000313" key="4">
    <source>
        <dbReference type="Proteomes" id="UP000548771"/>
    </source>
</evidence>
<accession>A0AAW9ZXD8</accession>
<evidence type="ECO:0000313" key="3">
    <source>
        <dbReference type="EMBL" id="NMI24575.1"/>
    </source>
</evidence>
<feature type="domain" description="DUF4189" evidence="2">
    <location>
        <begin position="61"/>
        <end position="123"/>
    </location>
</feature>
<proteinExistence type="predicted"/>
<evidence type="ECO:0000259" key="2">
    <source>
        <dbReference type="Pfam" id="PF13827"/>
    </source>
</evidence>
<dbReference type="InterPro" id="IPR025240">
    <property type="entry name" value="DUF4189"/>
</dbReference>
<dbReference type="AlphaFoldDB" id="A0AAW9ZXD8"/>
<dbReference type="RefSeq" id="WP_168960141.1">
    <property type="nucleotide sequence ID" value="NZ_SMDX01000082.1"/>
</dbReference>
<feature type="chain" id="PRO_5043454853" evidence="1">
    <location>
        <begin position="21"/>
        <end position="140"/>
    </location>
</feature>
<comment type="caution">
    <text evidence="3">The sequence shown here is derived from an EMBL/GenBank/DDBJ whole genome shotgun (WGS) entry which is preliminary data.</text>
</comment>
<name>A0AAW9ZXD8_9XANT</name>
<reference evidence="4" key="1">
    <citation type="journal article" date="2020" name="Syst. Appl. Microbiol.">
        <title>Clarifying the taxonomy of the causal agent of bacterial leaf spot of lettuce through a polyphasic approach reveals that Xanthomonas cynarae Trebaol et al. 2000 emend. Timilsina et al. 2019 is a later heterotypic synonym of Xanthomonas hortorum Vauterin et al. 1995.</title>
        <authorList>
            <person name="Moriniere L."/>
            <person name="Burlet A."/>
            <person name="Rosenthal E.R."/>
            <person name="Nesme X."/>
            <person name="Portier P."/>
            <person name="Bull C.T."/>
            <person name="Lavire C."/>
            <person name="Fischer-Le Saux M."/>
            <person name="Bertolla F."/>
        </authorList>
    </citation>
    <scope>NUCLEOTIDE SEQUENCE [LARGE SCALE GENOMIC DNA]</scope>
    <source>
        <strain evidence="4">CFBP2533</strain>
    </source>
</reference>
<dbReference type="EMBL" id="SMDX01000082">
    <property type="protein sequence ID" value="NMI24575.1"/>
    <property type="molecule type" value="Genomic_DNA"/>
</dbReference>
<feature type="non-terminal residue" evidence="3">
    <location>
        <position position="140"/>
    </location>
</feature>
<dbReference type="Pfam" id="PF13827">
    <property type="entry name" value="DUF4189"/>
    <property type="match status" value="1"/>
</dbReference>
<gene>
    <name evidence="3" type="ORF">E1J24_22885</name>
</gene>
<keyword evidence="1" id="KW-0732">Signal</keyword>
<feature type="signal peptide" evidence="1">
    <location>
        <begin position="1"/>
        <end position="20"/>
    </location>
</feature>
<sequence length="140" mass="14656">MRIYWVLFLIAISIARPANAEGGCPPGQYPIGGQGAIACAPIPQQNAQQQPRPSGRWVKTWGAIAMGSSDSIPTYGVTTGKLSKAEAEEDALNRCASRGQTNCQIGLSYKNQCAAVAEPQIQGNPFAGGVSQFMGNGTTL</sequence>